<dbReference type="AlphaFoldDB" id="A0A0C9MSU3"/>
<dbReference type="Pfam" id="PF13843">
    <property type="entry name" value="DDE_Tnp_1_7"/>
    <property type="match status" value="1"/>
</dbReference>
<reference evidence="2" key="1">
    <citation type="submission" date="2014-09" db="EMBL/GenBank/DDBJ databases">
        <title>Draft genome sequence of an oleaginous Mucoromycotina fungus Mucor ambiguus NBRC6742.</title>
        <authorList>
            <person name="Takeda I."/>
            <person name="Yamane N."/>
            <person name="Morita T."/>
            <person name="Tamano K."/>
            <person name="Machida M."/>
            <person name="Baker S."/>
            <person name="Koike H."/>
        </authorList>
    </citation>
    <scope>NUCLEOTIDE SEQUENCE</scope>
    <source>
        <strain evidence="2">NBRC 6742</strain>
    </source>
</reference>
<organism evidence="2">
    <name type="scientific">Mucor ambiguus</name>
    <dbReference type="NCBI Taxonomy" id="91626"/>
    <lineage>
        <taxon>Eukaryota</taxon>
        <taxon>Fungi</taxon>
        <taxon>Fungi incertae sedis</taxon>
        <taxon>Mucoromycota</taxon>
        <taxon>Mucoromycotina</taxon>
        <taxon>Mucoromycetes</taxon>
        <taxon>Mucorales</taxon>
        <taxon>Mucorineae</taxon>
        <taxon>Mucoraceae</taxon>
        <taxon>Mucor</taxon>
    </lineage>
</organism>
<proteinExistence type="predicted"/>
<keyword evidence="3" id="KW-1185">Reference proteome</keyword>
<feature type="domain" description="PiggyBac transposable element-derived protein" evidence="1">
    <location>
        <begin position="105"/>
        <end position="187"/>
    </location>
</feature>
<name>A0A0C9MSU3_9FUNG</name>
<dbReference type="InterPro" id="IPR029526">
    <property type="entry name" value="PGBD"/>
</dbReference>
<protein>
    <recommendedName>
        <fullName evidence="1">PiggyBac transposable element-derived protein domain-containing protein</fullName>
    </recommendedName>
</protein>
<dbReference type="OrthoDB" id="2282414at2759"/>
<evidence type="ECO:0000313" key="3">
    <source>
        <dbReference type="Proteomes" id="UP000053815"/>
    </source>
</evidence>
<dbReference type="STRING" id="91626.A0A0C9MSU3"/>
<dbReference type="EMBL" id="DF836653">
    <property type="protein sequence ID" value="GAN10514.1"/>
    <property type="molecule type" value="Genomic_DNA"/>
</dbReference>
<evidence type="ECO:0000313" key="2">
    <source>
        <dbReference type="EMBL" id="GAN10514.1"/>
    </source>
</evidence>
<gene>
    <name evidence="2" type="ORF">MAM1_0364c10055</name>
</gene>
<accession>A0A0C9MSU3</accession>
<evidence type="ECO:0000259" key="1">
    <source>
        <dbReference type="Pfam" id="PF13843"/>
    </source>
</evidence>
<dbReference type="Proteomes" id="UP000053815">
    <property type="component" value="Unassembled WGS sequence"/>
</dbReference>
<sequence length="252" mass="28716">MYKAVLDEVLGVVLYLKQGYLEYIESVESSTSKTTEPDASIPVNAITEDLLEDAIKSASEDEAEVDLTPNDGWSNREVFVDIRLCSDSYQQTRSKLNMDNHRHASPLEYFLFFLPCEQFHCIIGNTNAHARSVDQSWTDINYNEYTMWLALLTVMTVTRHSDRKAYWKQGSSHFMMNVDFSKYMSLKSKAFISSCGTTRLTGQRTFIGSGGEQVSIRPEVVNEYETYKSSVDSANNLRDSKISYHDIVSTKK</sequence>